<feature type="region of interest" description="Disordered" evidence="1">
    <location>
        <begin position="1"/>
        <end position="64"/>
    </location>
</feature>
<organism evidence="2 3">
    <name type="scientific">Actinacidiphila bryophytorum</name>
    <dbReference type="NCBI Taxonomy" id="1436133"/>
    <lineage>
        <taxon>Bacteria</taxon>
        <taxon>Bacillati</taxon>
        <taxon>Actinomycetota</taxon>
        <taxon>Actinomycetes</taxon>
        <taxon>Kitasatosporales</taxon>
        <taxon>Streptomycetaceae</taxon>
        <taxon>Actinacidiphila</taxon>
    </lineage>
</organism>
<feature type="compositionally biased region" description="Basic and acidic residues" evidence="1">
    <location>
        <begin position="220"/>
        <end position="230"/>
    </location>
</feature>
<evidence type="ECO:0000313" key="3">
    <source>
        <dbReference type="Proteomes" id="UP001153328"/>
    </source>
</evidence>
<protein>
    <submittedName>
        <fullName evidence="2">Uncharacterized protein</fullName>
    </submittedName>
</protein>
<dbReference type="EMBL" id="CAJVAX010000023">
    <property type="protein sequence ID" value="CAG7658039.1"/>
    <property type="molecule type" value="Genomic_DNA"/>
</dbReference>
<keyword evidence="3" id="KW-1185">Reference proteome</keyword>
<dbReference type="Proteomes" id="UP001153328">
    <property type="component" value="Unassembled WGS sequence"/>
</dbReference>
<comment type="caution">
    <text evidence="2">The sequence shown here is derived from an EMBL/GenBank/DDBJ whole genome shotgun (WGS) entry which is preliminary data.</text>
</comment>
<name>A0A9W4H8K5_9ACTN</name>
<feature type="region of interest" description="Disordered" evidence="1">
    <location>
        <begin position="139"/>
        <end position="270"/>
    </location>
</feature>
<reference evidence="2" key="1">
    <citation type="submission" date="2021-06" db="EMBL/GenBank/DDBJ databases">
        <authorList>
            <person name="Arsene-Ploetze F."/>
        </authorList>
    </citation>
    <scope>NUCLEOTIDE SEQUENCE</scope>
    <source>
        <strain evidence="2">SBRY1</strain>
    </source>
</reference>
<proteinExistence type="predicted"/>
<accession>A0A9W4H8K5</accession>
<sequence length="270" mass="28763">MAPPPAGDPCTGAPGDDGPADGPGGPAQRLRHHALPAPAPVEKDRAHPQRVTRRVHTAPGINRTRRHHGLNVGWALNDGADSIATTGVTSWNATNAFTIGRAGYNGANTGYFSGRLSIVHAWSCTLDSLQFSALYKQRSTDRPPVSTAGGAAEGSPGHSRRTFESTHARRRLDEAGPTIRGSHARAERHSTAAGPSPRADGHARHHPQRCPRAVPGAGLPRRDPTRDSRGGRRGRGVDQLLLRLETRPVRRGNGPDSQPGRPAGTRVRKR</sequence>
<gene>
    <name evidence="2" type="ORF">SBRY_90126</name>
</gene>
<feature type="compositionally biased region" description="Basic and acidic residues" evidence="1">
    <location>
        <begin position="161"/>
        <end position="174"/>
    </location>
</feature>
<dbReference type="AlphaFoldDB" id="A0A9W4H8K5"/>
<feature type="compositionally biased region" description="Low complexity" evidence="1">
    <location>
        <begin position="8"/>
        <end position="17"/>
    </location>
</feature>
<evidence type="ECO:0000313" key="2">
    <source>
        <dbReference type="EMBL" id="CAG7658039.1"/>
    </source>
</evidence>
<evidence type="ECO:0000256" key="1">
    <source>
        <dbReference type="SAM" id="MobiDB-lite"/>
    </source>
</evidence>